<evidence type="ECO:0000313" key="2">
    <source>
        <dbReference type="EMBL" id="SVA60584.1"/>
    </source>
</evidence>
<sequence length="54" mass="6027">MKFIIFISSIAVGIVLLSYGTHIQDPLDIGELNWYQYGSLGCIGIAILLWQDLN</sequence>
<reference evidence="2" key="1">
    <citation type="submission" date="2018-05" db="EMBL/GenBank/DDBJ databases">
        <authorList>
            <person name="Lanie J.A."/>
            <person name="Ng W.-L."/>
            <person name="Kazmierczak K.M."/>
            <person name="Andrzejewski T.M."/>
            <person name="Davidsen T.M."/>
            <person name="Wayne K.J."/>
            <person name="Tettelin H."/>
            <person name="Glass J.I."/>
            <person name="Rusch D."/>
            <person name="Podicherti R."/>
            <person name="Tsui H.-C.T."/>
            <person name="Winkler M.E."/>
        </authorList>
    </citation>
    <scope>NUCLEOTIDE SEQUENCE</scope>
</reference>
<dbReference type="EMBL" id="UINC01014150">
    <property type="protein sequence ID" value="SVA60584.1"/>
    <property type="molecule type" value="Genomic_DNA"/>
</dbReference>
<proteinExistence type="predicted"/>
<feature type="transmembrane region" description="Helical" evidence="1">
    <location>
        <begin position="34"/>
        <end position="50"/>
    </location>
</feature>
<protein>
    <submittedName>
        <fullName evidence="2">Uncharacterized protein</fullName>
    </submittedName>
</protein>
<name>A0A381X772_9ZZZZ</name>
<evidence type="ECO:0000256" key="1">
    <source>
        <dbReference type="SAM" id="Phobius"/>
    </source>
</evidence>
<keyword evidence="1" id="KW-1133">Transmembrane helix</keyword>
<keyword evidence="1" id="KW-0812">Transmembrane</keyword>
<accession>A0A381X772</accession>
<keyword evidence="1" id="KW-0472">Membrane</keyword>
<dbReference type="AlphaFoldDB" id="A0A381X772"/>
<organism evidence="2">
    <name type="scientific">marine metagenome</name>
    <dbReference type="NCBI Taxonomy" id="408172"/>
    <lineage>
        <taxon>unclassified sequences</taxon>
        <taxon>metagenomes</taxon>
        <taxon>ecological metagenomes</taxon>
    </lineage>
</organism>
<gene>
    <name evidence="2" type="ORF">METZ01_LOCUS113438</name>
</gene>